<keyword evidence="1" id="KW-0812">Transmembrane</keyword>
<feature type="chain" id="PRO_5035862470" evidence="2">
    <location>
        <begin position="19"/>
        <end position="185"/>
    </location>
</feature>
<evidence type="ECO:0000256" key="1">
    <source>
        <dbReference type="SAM" id="Phobius"/>
    </source>
</evidence>
<accession>A0A8S9K5W2</accession>
<feature type="transmembrane region" description="Helical" evidence="1">
    <location>
        <begin position="71"/>
        <end position="93"/>
    </location>
</feature>
<evidence type="ECO:0000256" key="2">
    <source>
        <dbReference type="SAM" id="SignalP"/>
    </source>
</evidence>
<feature type="signal peptide" evidence="2">
    <location>
        <begin position="1"/>
        <end position="18"/>
    </location>
</feature>
<comment type="caution">
    <text evidence="3">The sequence shown here is derived from an EMBL/GenBank/DDBJ whole genome shotgun (WGS) entry which is preliminary data.</text>
</comment>
<gene>
    <name evidence="3" type="ORF">F2Q70_00041356</name>
</gene>
<feature type="transmembrane region" description="Helical" evidence="1">
    <location>
        <begin position="105"/>
        <end position="124"/>
    </location>
</feature>
<proteinExistence type="predicted"/>
<protein>
    <submittedName>
        <fullName evidence="3">Uncharacterized protein</fullName>
    </submittedName>
</protein>
<keyword evidence="1" id="KW-1133">Transmembrane helix</keyword>
<feature type="transmembrane region" description="Helical" evidence="1">
    <location>
        <begin position="39"/>
        <end position="59"/>
    </location>
</feature>
<evidence type="ECO:0000313" key="3">
    <source>
        <dbReference type="EMBL" id="KAF2589519.1"/>
    </source>
</evidence>
<reference evidence="3" key="1">
    <citation type="submission" date="2019-12" db="EMBL/GenBank/DDBJ databases">
        <title>Genome sequencing and annotation of Brassica cretica.</title>
        <authorList>
            <person name="Studholme D.J."/>
            <person name="Sarris P.F."/>
        </authorList>
    </citation>
    <scope>NUCLEOTIDE SEQUENCE</scope>
    <source>
        <strain evidence="3">PFS-102/07</strain>
        <tissue evidence="3">Leaf</tissue>
    </source>
</reference>
<organism evidence="3">
    <name type="scientific">Brassica cretica</name>
    <name type="common">Mustard</name>
    <dbReference type="NCBI Taxonomy" id="69181"/>
    <lineage>
        <taxon>Eukaryota</taxon>
        <taxon>Viridiplantae</taxon>
        <taxon>Streptophyta</taxon>
        <taxon>Embryophyta</taxon>
        <taxon>Tracheophyta</taxon>
        <taxon>Spermatophyta</taxon>
        <taxon>Magnoliopsida</taxon>
        <taxon>eudicotyledons</taxon>
        <taxon>Gunneridae</taxon>
        <taxon>Pentapetalae</taxon>
        <taxon>rosids</taxon>
        <taxon>malvids</taxon>
        <taxon>Brassicales</taxon>
        <taxon>Brassicaceae</taxon>
        <taxon>Brassiceae</taxon>
        <taxon>Brassica</taxon>
    </lineage>
</organism>
<dbReference type="AlphaFoldDB" id="A0A8S9K5W2"/>
<name>A0A8S9K5W2_BRACR</name>
<keyword evidence="1" id="KW-0472">Membrane</keyword>
<dbReference type="EMBL" id="QGKY02000190">
    <property type="protein sequence ID" value="KAF2589519.1"/>
    <property type="molecule type" value="Genomic_DNA"/>
</dbReference>
<sequence>MWSVDLGFLLLLFELLWGLHRKRVWSCSGLVVGLPCSKLLWRCVLVLCSLAVSSSSWRVRLVSTPQNRSGSGVVLLAAGSLSLLCFHLAVAVTEVGANRFLCSKLGFSWAIGLIPCLTVVYSRGANLFDRWHRRLRTPSRAAGLRSPFSQVCLWQLCPHSALASPWVLHCFAGARLRTWFTVLLV</sequence>
<keyword evidence="2" id="KW-0732">Signal</keyword>